<dbReference type="InterPro" id="IPR036322">
    <property type="entry name" value="WD40_repeat_dom_sf"/>
</dbReference>
<dbReference type="GO" id="GO:0005634">
    <property type="term" value="C:nucleus"/>
    <property type="evidence" value="ECO:0007669"/>
    <property type="project" value="TreeGrafter"/>
</dbReference>
<comment type="caution">
    <text evidence="5">The sequence shown here is derived from an EMBL/GenBank/DDBJ whole genome shotgun (WGS) entry which is preliminary data.</text>
</comment>
<dbReference type="Gene3D" id="2.130.10.10">
    <property type="entry name" value="YVTN repeat-like/Quinoprotein amine dehydrogenase"/>
    <property type="match status" value="1"/>
</dbReference>
<organism evidence="5 6">
    <name type="scientific">Acrasis kona</name>
    <dbReference type="NCBI Taxonomy" id="1008807"/>
    <lineage>
        <taxon>Eukaryota</taxon>
        <taxon>Discoba</taxon>
        <taxon>Heterolobosea</taxon>
        <taxon>Tetramitia</taxon>
        <taxon>Eutetramitia</taxon>
        <taxon>Acrasidae</taxon>
        <taxon>Acrasis</taxon>
    </lineage>
</organism>
<reference evidence="5 6" key="1">
    <citation type="submission" date="2024-03" db="EMBL/GenBank/DDBJ databases">
        <title>The Acrasis kona genome and developmental transcriptomes reveal deep origins of eukaryotic multicellular pathways.</title>
        <authorList>
            <person name="Sheikh S."/>
            <person name="Fu C.-J."/>
            <person name="Brown M.W."/>
            <person name="Baldauf S.L."/>
        </authorList>
    </citation>
    <scope>NUCLEOTIDE SEQUENCE [LARGE SCALE GENOMIC DNA]</scope>
    <source>
        <strain evidence="5 6">ATCC MYA-3509</strain>
    </source>
</reference>
<dbReference type="InterPro" id="IPR008266">
    <property type="entry name" value="Tyr_kinase_AS"/>
</dbReference>
<feature type="coiled-coil region" evidence="3">
    <location>
        <begin position="250"/>
        <end position="284"/>
    </location>
</feature>
<dbReference type="PROSITE" id="PS50011">
    <property type="entry name" value="PROTEIN_KINASE_DOM"/>
    <property type="match status" value="1"/>
</dbReference>
<dbReference type="SUPFAM" id="SSF50978">
    <property type="entry name" value="WD40 repeat-like"/>
    <property type="match status" value="1"/>
</dbReference>
<dbReference type="GO" id="GO:0005524">
    <property type="term" value="F:ATP binding"/>
    <property type="evidence" value="ECO:0007669"/>
    <property type="project" value="UniProtKB-KW"/>
</dbReference>
<dbReference type="Pfam" id="PF00069">
    <property type="entry name" value="Pkinase"/>
    <property type="match status" value="1"/>
</dbReference>
<sequence length="579" mass="66787">MSVLSRTDFLTFASDNNVMRVWDLAEDVQSAQHAVQAGVTSMLYHSYNDLLFAGNASGEVTLWKGIKSDSSSRSIKDIYKLKLFNDSITSIWHHVDADVLVCCCGQHVSLTKQLFSAALDSLDEATRTLIRKNMHIQPNKSLDEQSVAELVNDLLRNKHHDMNPYDTFKKEWKSLELIMNSIREAFESKDYMMAKQALDANKKQIFERVQENRSEAERCLAESRIGIIDKYDAFLPNEKDEQLEFDLNYRKELEELKLKHARELEQLEKRHRVSRDKKNREKNRQLQKCARAYKNAKDCYDQDMRNIDLEARVQVRRLIEGMSVVDQDVIDPHVMLAPRYRLLCCADQQTQRVFKAIDLQSGQPVAIKSLPVSALINARPLKHPYLVPVLNTLMDGSFADGFVVMEDMKCNLNQYHEHFYSNREPLVAMHAQMLLQCLEYLHGVGFVHRDLRPGNILLTRSDVQPEPRLVHLGIMKNVTGVEKKESGNVFAAPELFAKQVSTCSDVWSMGCVMAWMLMPLEDRVLVAGNKVEDYIRQMMLLSRAPAENLWMHSTPRWTLMPGHYSNRANQRDRITIRVT</sequence>
<dbReference type="InterPro" id="IPR015943">
    <property type="entry name" value="WD40/YVTN_repeat-like_dom_sf"/>
</dbReference>
<dbReference type="PROSITE" id="PS00109">
    <property type="entry name" value="PROTEIN_KINASE_TYR"/>
    <property type="match status" value="1"/>
</dbReference>
<keyword evidence="1" id="KW-0547">Nucleotide-binding</keyword>
<name>A0AAW2Z0P9_9EUKA</name>
<protein>
    <recommendedName>
        <fullName evidence="4">Protein kinase domain-containing protein</fullName>
    </recommendedName>
</protein>
<evidence type="ECO:0000256" key="1">
    <source>
        <dbReference type="ARBA" id="ARBA00022741"/>
    </source>
</evidence>
<dbReference type="EMBL" id="JAOPGA020000901">
    <property type="protein sequence ID" value="KAL0482854.1"/>
    <property type="molecule type" value="Genomic_DNA"/>
</dbReference>
<dbReference type="GO" id="GO:0004674">
    <property type="term" value="F:protein serine/threonine kinase activity"/>
    <property type="evidence" value="ECO:0007669"/>
    <property type="project" value="TreeGrafter"/>
</dbReference>
<proteinExistence type="predicted"/>
<evidence type="ECO:0000256" key="2">
    <source>
        <dbReference type="ARBA" id="ARBA00022840"/>
    </source>
</evidence>
<evidence type="ECO:0000256" key="3">
    <source>
        <dbReference type="SAM" id="Coils"/>
    </source>
</evidence>
<dbReference type="SMART" id="SM00220">
    <property type="entry name" value="S_TKc"/>
    <property type="match status" value="1"/>
</dbReference>
<accession>A0AAW2Z0P9</accession>
<evidence type="ECO:0000313" key="6">
    <source>
        <dbReference type="Proteomes" id="UP001431209"/>
    </source>
</evidence>
<dbReference type="AlphaFoldDB" id="A0AAW2Z0P9"/>
<evidence type="ECO:0000259" key="4">
    <source>
        <dbReference type="PROSITE" id="PS50011"/>
    </source>
</evidence>
<gene>
    <name evidence="5" type="ORF">AKO1_014148</name>
</gene>
<dbReference type="InterPro" id="IPR011009">
    <property type="entry name" value="Kinase-like_dom_sf"/>
</dbReference>
<evidence type="ECO:0000313" key="5">
    <source>
        <dbReference type="EMBL" id="KAL0482854.1"/>
    </source>
</evidence>
<keyword evidence="3" id="KW-0175">Coiled coil</keyword>
<dbReference type="InterPro" id="IPR000719">
    <property type="entry name" value="Prot_kinase_dom"/>
</dbReference>
<keyword evidence="2" id="KW-0067">ATP-binding</keyword>
<dbReference type="Gene3D" id="1.10.510.10">
    <property type="entry name" value="Transferase(Phosphotransferase) domain 1"/>
    <property type="match status" value="1"/>
</dbReference>
<dbReference type="PANTHER" id="PTHR24056">
    <property type="entry name" value="CELL DIVISION PROTEIN KINASE"/>
    <property type="match status" value="1"/>
</dbReference>
<keyword evidence="6" id="KW-1185">Reference proteome</keyword>
<dbReference type="SUPFAM" id="SSF56112">
    <property type="entry name" value="Protein kinase-like (PK-like)"/>
    <property type="match status" value="1"/>
</dbReference>
<dbReference type="InterPro" id="IPR050108">
    <property type="entry name" value="CDK"/>
</dbReference>
<feature type="domain" description="Protein kinase" evidence="4">
    <location>
        <begin position="339"/>
        <end position="579"/>
    </location>
</feature>
<dbReference type="Proteomes" id="UP001431209">
    <property type="component" value="Unassembled WGS sequence"/>
</dbReference>